<gene>
    <name evidence="1" type="ORF">TPC1_11250</name>
</gene>
<proteinExistence type="predicted"/>
<sequence length="515" mass="59376">EEMHADQQNEAKLICQENNLILEDNLKATLIYSDSYTLKQNQFEKAINISYLRQFPRVPQSCRIQAYPLLLNRKVLVTGFGRERDLKKLCQDMALGLGATVCSAISVQQLRDLLNQNVILVIHQAHFLLKLFQQLSEQEQQIVCNASFSVKLLFHLSSATSVQPGVFDSLDFRLRCLENSTVFIQNVPKFTKSVRFAKFDVIKDSDKFLCLRDDKLSPEQLNLLKQNFLMLKSQNYFLTIPFLQKNYRVTLSNLAADDVVTPAKLFGCFPKQFYLSVEGFNSANELRQQIQQIFIGQPSSQQKIDQLFQSFGFIQEQKLGKLEEEVTSRLFYVYQKNKQQKQNLNIRSMFWLICVIIQYVKQKPIVQQTVQTQQVESFLTLETGNKLVQMLCSGLHTIQQQLQLQNYNIDTNQLVTQNFISLNSAESQIIQDQIVQLLNLDRKLDIFDCDHLEFVKALITHRGDVAGAKEMLKGFEMIGEITQAKKEKFSLNLSKDLSFRGVDEEEEDDLGFLGQ</sequence>
<reference evidence="1" key="1">
    <citation type="submission" date="2015-07" db="EMBL/GenBank/DDBJ databases">
        <title>Adaptation to a free-living lifestyle via gene acquisitions in the diplomonad Trepomonas sp. PC1.</title>
        <authorList>
            <person name="Xu F."/>
            <person name="Jerlstrom-Hultqvist J."/>
            <person name="Kolisko M."/>
            <person name="Simpson A.G.B."/>
            <person name="Roger A.J."/>
            <person name="Svard S.G."/>
            <person name="Andersson J.O."/>
        </authorList>
    </citation>
    <scope>NUCLEOTIDE SEQUENCE</scope>
    <source>
        <strain evidence="1">PC1</strain>
    </source>
</reference>
<protein>
    <submittedName>
        <fullName evidence="1">Uncharacterized protein</fullName>
    </submittedName>
</protein>
<dbReference type="EMBL" id="GDID01000934">
    <property type="protein sequence ID" value="JAP95672.1"/>
    <property type="molecule type" value="Transcribed_RNA"/>
</dbReference>
<evidence type="ECO:0000313" key="1">
    <source>
        <dbReference type="EMBL" id="JAP95672.1"/>
    </source>
</evidence>
<name>A0A146KG36_9EUKA</name>
<feature type="non-terminal residue" evidence="1">
    <location>
        <position position="1"/>
    </location>
</feature>
<organism evidence="1">
    <name type="scientific">Trepomonas sp. PC1</name>
    <dbReference type="NCBI Taxonomy" id="1076344"/>
    <lineage>
        <taxon>Eukaryota</taxon>
        <taxon>Metamonada</taxon>
        <taxon>Diplomonadida</taxon>
        <taxon>Hexamitidae</taxon>
        <taxon>Hexamitinae</taxon>
        <taxon>Trepomonas</taxon>
    </lineage>
</organism>
<accession>A0A146KG36</accession>
<dbReference type="AlphaFoldDB" id="A0A146KG36"/>